<feature type="domain" description="HTH araC/xylS-type" evidence="4">
    <location>
        <begin position="223"/>
        <end position="321"/>
    </location>
</feature>
<sequence>MNATESTKKAVPPKTTSRLTTSIPATLPAEINIRKVGFRQMLAYLGLENDFFYVADSLEQPMSRSLLRPFKSQGLYVLFVDSGTLTLRHNTATLTLGAGSLLLRTKDAVIQVRHFSADCRVRVFGFTQELISRSSIHKKHLEALSFLSAQAAPVIQLDPSEAGTMQNVLDILQEKSKMPQRSPYYEEAVAHAFALFVFEVAASLGRRSGTDVNPSHRNEHLTYQFLRLVPAHVLRERSVQFYAAQLNVSAKYLSRCVKEVTGNTCSAIIDGMVIQEAKALLDDPDLSIKQVANGLGFNNPFHFSKFFKEQTGIAPTGYRESN</sequence>
<dbReference type="PANTHER" id="PTHR43280:SF32">
    <property type="entry name" value="TRANSCRIPTIONAL REGULATORY PROTEIN"/>
    <property type="match status" value="1"/>
</dbReference>
<keyword evidence="6" id="KW-1185">Reference proteome</keyword>
<dbReference type="PRINTS" id="PR00032">
    <property type="entry name" value="HTHARAC"/>
</dbReference>
<dbReference type="InterPro" id="IPR018060">
    <property type="entry name" value="HTH_AraC"/>
</dbReference>
<comment type="caution">
    <text evidence="5">The sequence shown here is derived from an EMBL/GenBank/DDBJ whole genome shotgun (WGS) entry which is preliminary data.</text>
</comment>
<accession>A0A4R1B802</accession>
<proteinExistence type="predicted"/>
<evidence type="ECO:0000256" key="1">
    <source>
        <dbReference type="ARBA" id="ARBA00023015"/>
    </source>
</evidence>
<organism evidence="5 6">
    <name type="scientific">Flaviaesturariibacter flavus</name>
    <dbReference type="NCBI Taxonomy" id="2502780"/>
    <lineage>
        <taxon>Bacteria</taxon>
        <taxon>Pseudomonadati</taxon>
        <taxon>Bacteroidota</taxon>
        <taxon>Chitinophagia</taxon>
        <taxon>Chitinophagales</taxon>
        <taxon>Chitinophagaceae</taxon>
        <taxon>Flaviaestuariibacter</taxon>
    </lineage>
</organism>
<dbReference type="Proteomes" id="UP000295334">
    <property type="component" value="Unassembled WGS sequence"/>
</dbReference>
<evidence type="ECO:0000313" key="5">
    <source>
        <dbReference type="EMBL" id="TCJ12093.1"/>
    </source>
</evidence>
<dbReference type="RefSeq" id="WP_131450569.1">
    <property type="nucleotide sequence ID" value="NZ_SJZI01000052.1"/>
</dbReference>
<dbReference type="Pfam" id="PF12833">
    <property type="entry name" value="HTH_18"/>
    <property type="match status" value="1"/>
</dbReference>
<dbReference type="PANTHER" id="PTHR43280">
    <property type="entry name" value="ARAC-FAMILY TRANSCRIPTIONAL REGULATOR"/>
    <property type="match status" value="1"/>
</dbReference>
<dbReference type="Gene3D" id="1.10.10.60">
    <property type="entry name" value="Homeodomain-like"/>
    <property type="match status" value="1"/>
</dbReference>
<evidence type="ECO:0000259" key="4">
    <source>
        <dbReference type="PROSITE" id="PS01124"/>
    </source>
</evidence>
<evidence type="ECO:0000313" key="6">
    <source>
        <dbReference type="Proteomes" id="UP000295334"/>
    </source>
</evidence>
<keyword evidence="1" id="KW-0805">Transcription regulation</keyword>
<dbReference type="InterPro" id="IPR009057">
    <property type="entry name" value="Homeodomain-like_sf"/>
</dbReference>
<dbReference type="PROSITE" id="PS01124">
    <property type="entry name" value="HTH_ARAC_FAMILY_2"/>
    <property type="match status" value="1"/>
</dbReference>
<dbReference type="GO" id="GO:0003700">
    <property type="term" value="F:DNA-binding transcription factor activity"/>
    <property type="evidence" value="ECO:0007669"/>
    <property type="project" value="InterPro"/>
</dbReference>
<reference evidence="5 6" key="1">
    <citation type="submission" date="2019-03" db="EMBL/GenBank/DDBJ databases">
        <authorList>
            <person name="Kim M.K.M."/>
        </authorList>
    </citation>
    <scope>NUCLEOTIDE SEQUENCE [LARGE SCALE GENOMIC DNA]</scope>
    <source>
        <strain evidence="5 6">17J68-12</strain>
    </source>
</reference>
<keyword evidence="3" id="KW-0804">Transcription</keyword>
<dbReference type="SMART" id="SM00342">
    <property type="entry name" value="HTH_ARAC"/>
    <property type="match status" value="1"/>
</dbReference>
<gene>
    <name evidence="5" type="ORF">EPD60_16180</name>
</gene>
<dbReference type="InterPro" id="IPR020449">
    <property type="entry name" value="Tscrpt_reg_AraC-type_HTH"/>
</dbReference>
<keyword evidence="2" id="KW-0238">DNA-binding</keyword>
<evidence type="ECO:0000256" key="2">
    <source>
        <dbReference type="ARBA" id="ARBA00023125"/>
    </source>
</evidence>
<evidence type="ECO:0000256" key="3">
    <source>
        <dbReference type="ARBA" id="ARBA00023163"/>
    </source>
</evidence>
<dbReference type="OrthoDB" id="1007667at2"/>
<dbReference type="AlphaFoldDB" id="A0A4R1B802"/>
<name>A0A4R1B802_9BACT</name>
<dbReference type="EMBL" id="SJZI01000052">
    <property type="protein sequence ID" value="TCJ12093.1"/>
    <property type="molecule type" value="Genomic_DNA"/>
</dbReference>
<dbReference type="SUPFAM" id="SSF46689">
    <property type="entry name" value="Homeodomain-like"/>
    <property type="match status" value="1"/>
</dbReference>
<protein>
    <submittedName>
        <fullName evidence="5">AraC family transcriptional regulator</fullName>
    </submittedName>
</protein>
<dbReference type="GO" id="GO:0043565">
    <property type="term" value="F:sequence-specific DNA binding"/>
    <property type="evidence" value="ECO:0007669"/>
    <property type="project" value="InterPro"/>
</dbReference>